<name>A0A930YWW9_9FLAO</name>
<reference evidence="1" key="1">
    <citation type="submission" date="2020-11" db="EMBL/GenBank/DDBJ databases">
        <title>Genome seq and assembly of Planobacterium sp.</title>
        <authorList>
            <person name="Chhetri G."/>
        </authorList>
    </citation>
    <scope>NUCLEOTIDE SEQUENCE</scope>
    <source>
        <strain evidence="1">GCR5</strain>
    </source>
</reference>
<sequence>MKHTLLLLTFFFSALFYGQSTLKGKVTDEDGSGVGSASVTVEEPGKDAIIAYALTNSKGEYTLTFTSEQSQVDVKVKAFNHRSTLKVVSNSSQNVDFTIQTEATEIKEVKLKTRLITKRGDTIAYDLNEFDSKSDRTLSDVLKKIPGIEVNSSGAILYQGEPINKFYVNGKDLMEGGYGTVVNALPKDAVQKMEVMENHQPIKSLQDKIPSENAAINIKLKNKVTMTGRGEVGVGMDPLLWNVKLTPMFFGQKNQWVLNYKANNSGESVENERNILAFGSRFEGTRRQAAQRSWLGVDRAQVPNVPEKRYLLNNVHYLSANLLTSPFKDKEWELKVNASYSNNSIERSSFRETIYEPSEYFPSGASARTDLSNDFYAQSAKGEVILTKNAKKGFFKNTTTWNGFWNDDRGMGRIVDSRTGTISMDQKLKSPSGMFQNSLSTIIPFKDKMVNVMSYISHQKDRQNLSAEYENFQDFEDYFGQNFSRLDQQLELQTTNINHSASVGFNVKRWTLSPEVGLNMSLNEMNSLLEGDGVALGEDFRNDMRWNELNPYTQLGINYKGGGLNMNITLPMNFYGITYKDQIRNTSQDISRSVFEPSFWGSYDFTSFWKLWAFANVNYNFGDFGSLYSGNILSSPQNIGNNDNLLPETRSTTIAPRLEYRNPLNNLFFNLRYAQSSVKRNLIARTTIFSSGANISELEYFDNTTRSSNQSAEIGKYFPKFKTNLSTTVSNRDNNGYSLLVNQSTGESNLIETETNGQSWSLKFNNSYFSWMSVDYSLSMNWNKNKNLFYGNEIKTSGWSHNLAAYFYPIENHTIGFFWDEGTTSQLDESFRNSFYDLSYQFSWAKKKMDFEVKWLNIAGTKVYEQISYNTSLLSTTRSSMQIRPSQVLFTVKFNFK</sequence>
<protein>
    <submittedName>
        <fullName evidence="1">Carboxypeptidase regulatory-like domain-containing protein</fullName>
    </submittedName>
</protein>
<gene>
    <name evidence="1" type="ORF">IC612_08970</name>
</gene>
<dbReference type="InterPro" id="IPR008969">
    <property type="entry name" value="CarboxyPept-like_regulatory"/>
</dbReference>
<proteinExistence type="predicted"/>
<organism evidence="1 2">
    <name type="scientific">Planobacterium oryzisoli</name>
    <dbReference type="NCBI Taxonomy" id="2771435"/>
    <lineage>
        <taxon>Bacteria</taxon>
        <taxon>Pseudomonadati</taxon>
        <taxon>Bacteroidota</taxon>
        <taxon>Flavobacteriia</taxon>
        <taxon>Flavobacteriales</taxon>
        <taxon>Weeksellaceae</taxon>
        <taxon>Chryseobacterium group</taxon>
        <taxon>Chryseobacterium</taxon>
    </lineage>
</organism>
<dbReference type="RefSeq" id="WP_194739852.1">
    <property type="nucleotide sequence ID" value="NZ_JADKYY010000012.1"/>
</dbReference>
<dbReference type="AlphaFoldDB" id="A0A930YWW9"/>
<dbReference type="SUPFAM" id="SSF56935">
    <property type="entry name" value="Porins"/>
    <property type="match status" value="1"/>
</dbReference>
<dbReference type="Proteomes" id="UP000694480">
    <property type="component" value="Unassembled WGS sequence"/>
</dbReference>
<keyword evidence="1" id="KW-0645">Protease</keyword>
<dbReference type="SUPFAM" id="SSF49464">
    <property type="entry name" value="Carboxypeptidase regulatory domain-like"/>
    <property type="match status" value="1"/>
</dbReference>
<comment type="caution">
    <text evidence="1">The sequence shown here is derived from an EMBL/GenBank/DDBJ whole genome shotgun (WGS) entry which is preliminary data.</text>
</comment>
<evidence type="ECO:0000313" key="1">
    <source>
        <dbReference type="EMBL" id="MBF5027927.1"/>
    </source>
</evidence>
<keyword evidence="1" id="KW-0121">Carboxypeptidase</keyword>
<accession>A0A930YWW9</accession>
<keyword evidence="2" id="KW-1185">Reference proteome</keyword>
<dbReference type="Gene3D" id="2.60.40.1120">
    <property type="entry name" value="Carboxypeptidase-like, regulatory domain"/>
    <property type="match status" value="1"/>
</dbReference>
<dbReference type="EMBL" id="JADKYY010000012">
    <property type="protein sequence ID" value="MBF5027927.1"/>
    <property type="molecule type" value="Genomic_DNA"/>
</dbReference>
<dbReference type="GO" id="GO:0004180">
    <property type="term" value="F:carboxypeptidase activity"/>
    <property type="evidence" value="ECO:0007669"/>
    <property type="project" value="UniProtKB-KW"/>
</dbReference>
<keyword evidence="1" id="KW-0378">Hydrolase</keyword>
<evidence type="ECO:0000313" key="2">
    <source>
        <dbReference type="Proteomes" id="UP000694480"/>
    </source>
</evidence>